<dbReference type="Gene3D" id="3.30.1380.10">
    <property type="match status" value="1"/>
</dbReference>
<evidence type="ECO:0000256" key="6">
    <source>
        <dbReference type="ARBA" id="ARBA00022997"/>
    </source>
</evidence>
<comment type="cofactor">
    <cofactor evidence="9">
        <name>Zn(2+)</name>
        <dbReference type="ChEBI" id="CHEBI:29105"/>
    </cofactor>
    <text evidence="9">Binds 1 zinc ion per subunit.</text>
</comment>
<dbReference type="InterPro" id="IPR009045">
    <property type="entry name" value="Zn_M74/Hedgehog-like"/>
</dbReference>
<evidence type="ECO:0000313" key="10">
    <source>
        <dbReference type="EMBL" id="AEI48456.1"/>
    </source>
</evidence>
<comment type="catalytic activity">
    <reaction evidence="1 9">
        <text>D-alanyl-D-alanine + H2O = 2 D-alanine</text>
        <dbReference type="Rhea" id="RHEA:20661"/>
        <dbReference type="ChEBI" id="CHEBI:15377"/>
        <dbReference type="ChEBI" id="CHEBI:57416"/>
        <dbReference type="ChEBI" id="CHEBI:57822"/>
        <dbReference type="EC" id="3.4.13.22"/>
    </reaction>
</comment>
<keyword evidence="5 9" id="KW-0862">Zinc</keyword>
<keyword evidence="7 9" id="KW-0482">Metalloprotease</keyword>
<name>A0A7U3ZJN2_RUNSL</name>
<evidence type="ECO:0000256" key="5">
    <source>
        <dbReference type="ARBA" id="ARBA00022833"/>
    </source>
</evidence>
<accession>A0A7U3ZJN2</accession>
<reference evidence="11" key="1">
    <citation type="submission" date="2011-06" db="EMBL/GenBank/DDBJ databases">
        <title>The complete genome of chromosome of Runella slithyformis DSM 19594.</title>
        <authorList>
            <consortium name="US DOE Joint Genome Institute (JGI-PGF)"/>
            <person name="Lucas S."/>
            <person name="Han J."/>
            <person name="Lapidus A."/>
            <person name="Bruce D."/>
            <person name="Goodwin L."/>
            <person name="Pitluck S."/>
            <person name="Peters L."/>
            <person name="Kyrpides N."/>
            <person name="Mavromatis K."/>
            <person name="Ivanova N."/>
            <person name="Ovchinnikova G."/>
            <person name="Zhang X."/>
            <person name="Misra M."/>
            <person name="Detter J.C."/>
            <person name="Tapia R."/>
            <person name="Han C."/>
            <person name="Land M."/>
            <person name="Hauser L."/>
            <person name="Markowitz V."/>
            <person name="Cheng J.-F."/>
            <person name="Hugenholtz P."/>
            <person name="Woyke T."/>
            <person name="Wu D."/>
            <person name="Tindall B."/>
            <person name="Faehrich R."/>
            <person name="Brambilla E."/>
            <person name="Klenk H.-P."/>
            <person name="Eisen J.A."/>
        </authorList>
    </citation>
    <scope>NUCLEOTIDE SEQUENCE [LARGE SCALE GENOMIC DNA]</scope>
    <source>
        <strain evidence="11">ATCC 29530 / DSM 19594 / LMG 11500 / NCIMB 11436 / LSU 4</strain>
    </source>
</reference>
<dbReference type="CDD" id="cd14843">
    <property type="entry name" value="D-Ala-D-Ala_dipeptidase_like"/>
    <property type="match status" value="1"/>
</dbReference>
<dbReference type="Pfam" id="PF01427">
    <property type="entry name" value="Peptidase_M15"/>
    <property type="match status" value="1"/>
</dbReference>
<evidence type="ECO:0000256" key="2">
    <source>
        <dbReference type="ARBA" id="ARBA00022670"/>
    </source>
</evidence>
<dbReference type="AlphaFoldDB" id="A0A7U3ZJN2"/>
<evidence type="ECO:0000256" key="1">
    <source>
        <dbReference type="ARBA" id="ARBA00001362"/>
    </source>
</evidence>
<feature type="site" description="Transition state stabilizer" evidence="9">
    <location>
        <position position="122"/>
    </location>
</feature>
<evidence type="ECO:0000256" key="7">
    <source>
        <dbReference type="ARBA" id="ARBA00023049"/>
    </source>
</evidence>
<feature type="binding site" evidence="9">
    <location>
        <position position="255"/>
    </location>
    <ligand>
        <name>Zn(2+)</name>
        <dbReference type="ChEBI" id="CHEBI:29105"/>
        <note>catalytic</note>
    </ligand>
</feature>
<evidence type="ECO:0000313" key="11">
    <source>
        <dbReference type="Proteomes" id="UP000000493"/>
    </source>
</evidence>
<keyword evidence="6 9" id="KW-0224">Dipeptidase</keyword>
<proteinExistence type="inferred from homology"/>
<dbReference type="PANTHER" id="PTHR43126">
    <property type="entry name" value="D-ALANYL-D-ALANINE DIPEPTIDASE"/>
    <property type="match status" value="1"/>
</dbReference>
<dbReference type="PANTHER" id="PTHR43126:SF2">
    <property type="entry name" value="D-ALANYL-D-ALANINE DIPEPTIDASE"/>
    <property type="match status" value="1"/>
</dbReference>
<dbReference type="InterPro" id="IPR000755">
    <property type="entry name" value="A_A_dipeptidase"/>
</dbReference>
<feature type="binding site" evidence="9">
    <location>
        <position position="178"/>
    </location>
    <ligand>
        <name>Zn(2+)</name>
        <dbReference type="ChEBI" id="CHEBI:29105"/>
        <note>catalytic</note>
    </ligand>
</feature>
<keyword evidence="2 9" id="KW-0645">Protease</keyword>
<comment type="similarity">
    <text evidence="9">Belongs to the peptidase M15D family.</text>
</comment>
<dbReference type="KEGG" id="rsi:Runsl_2040"/>
<dbReference type="GO" id="GO:0071555">
    <property type="term" value="P:cell wall organization"/>
    <property type="evidence" value="ECO:0007669"/>
    <property type="project" value="UniProtKB-KW"/>
</dbReference>
<evidence type="ECO:0000256" key="9">
    <source>
        <dbReference type="HAMAP-Rule" id="MF_01924"/>
    </source>
</evidence>
<organism evidence="10 11">
    <name type="scientific">Runella slithyformis (strain ATCC 29530 / DSM 19594 / LMG 11500 / NCIMB 11436 / LSU 4)</name>
    <dbReference type="NCBI Taxonomy" id="761193"/>
    <lineage>
        <taxon>Bacteria</taxon>
        <taxon>Pseudomonadati</taxon>
        <taxon>Bacteroidota</taxon>
        <taxon>Cytophagia</taxon>
        <taxon>Cytophagales</taxon>
        <taxon>Spirosomataceae</taxon>
        <taxon>Runella</taxon>
    </lineage>
</organism>
<evidence type="ECO:0000256" key="3">
    <source>
        <dbReference type="ARBA" id="ARBA00022723"/>
    </source>
</evidence>
<keyword evidence="11" id="KW-1185">Reference proteome</keyword>
<sequence length="282" mass="33262">MRVEYIVKLKGTVPCLATHDFLKTVKNKELPNMDSLRQKKKGYRAHPIELDSSHRNEPLIDLRLHITGINHYFREDNPPYYFSIPSAISQLWVRETVFKKLKRIEQKLRKVGLKLFVFDAYRPVEVQNYFHDVWFPEYLKEVLGHDISETELRQEVEKFWAKGAVSSREVDLLSPPPHSTGAAVDLCICRTNNESLFFGGIFDDVTESAYTDYFEQLQNRRRLTFSETEALQNRRLLYWIMTDEGFVNNPSEWWHFSYGDQMWAKLTDTPAAIYSSAWWLLP</sequence>
<comment type="function">
    <text evidence="9">Catalyzes hydrolysis of the D-alanyl-D-alanine dipeptide.</text>
</comment>
<dbReference type="EC" id="3.4.13.22" evidence="9"/>
<evidence type="ECO:0000256" key="4">
    <source>
        <dbReference type="ARBA" id="ARBA00022801"/>
    </source>
</evidence>
<dbReference type="GO" id="GO:0008237">
    <property type="term" value="F:metallopeptidase activity"/>
    <property type="evidence" value="ECO:0007669"/>
    <property type="project" value="UniProtKB-KW"/>
</dbReference>
<dbReference type="EMBL" id="CP002859">
    <property type="protein sequence ID" value="AEI48456.1"/>
    <property type="molecule type" value="Genomic_DNA"/>
</dbReference>
<keyword evidence="3 9" id="KW-0479">Metal-binding</keyword>
<keyword evidence="4 9" id="KW-0378">Hydrolase</keyword>
<dbReference type="GO" id="GO:0008270">
    <property type="term" value="F:zinc ion binding"/>
    <property type="evidence" value="ECO:0007669"/>
    <property type="project" value="UniProtKB-UniRule"/>
</dbReference>
<feature type="binding site" evidence="9">
    <location>
        <position position="185"/>
    </location>
    <ligand>
        <name>Zn(2+)</name>
        <dbReference type="ChEBI" id="CHEBI:29105"/>
        <note>catalytic</note>
    </ligand>
</feature>
<dbReference type="SUPFAM" id="SSF55166">
    <property type="entry name" value="Hedgehog/DD-peptidase"/>
    <property type="match status" value="1"/>
</dbReference>
<protein>
    <recommendedName>
        <fullName evidence="9">D-alanyl-D-alanine dipeptidase</fullName>
        <shortName evidence="9">D-Ala-D-Ala dipeptidase</shortName>
        <ecNumber evidence="9">3.4.13.22</ecNumber>
    </recommendedName>
</protein>
<evidence type="ECO:0000256" key="8">
    <source>
        <dbReference type="ARBA" id="ARBA00023316"/>
    </source>
</evidence>
<reference evidence="10 11" key="2">
    <citation type="journal article" date="2012" name="Stand. Genomic Sci.">
        <title>Complete genome sequence of the aquatic bacterium Runella slithyformis type strain (LSU 4(T)).</title>
        <authorList>
            <person name="Copeland A."/>
            <person name="Zhang X."/>
            <person name="Misra M."/>
            <person name="Lapidus A."/>
            <person name="Nolan M."/>
            <person name="Lucas S."/>
            <person name="Deshpande S."/>
            <person name="Cheng J.F."/>
            <person name="Tapia R."/>
            <person name="Goodwin L.A."/>
            <person name="Pitluck S."/>
            <person name="Liolios K."/>
            <person name="Pagani I."/>
            <person name="Ivanova N."/>
            <person name="Mikhailova N."/>
            <person name="Pati A."/>
            <person name="Chen A."/>
            <person name="Palaniappan K."/>
            <person name="Land M."/>
            <person name="Hauser L."/>
            <person name="Pan C."/>
            <person name="Jeffries C.D."/>
            <person name="Detter J.C."/>
            <person name="Brambilla E.M."/>
            <person name="Rohde M."/>
            <person name="Djao O.D."/>
            <person name="Goker M."/>
            <person name="Sikorski J."/>
            <person name="Tindall B.J."/>
            <person name="Woyke T."/>
            <person name="Bristow J."/>
            <person name="Eisen J.A."/>
            <person name="Markowitz V."/>
            <person name="Hugenholtz P."/>
            <person name="Kyrpides N.C."/>
            <person name="Klenk H.P."/>
            <person name="Mavromatis K."/>
        </authorList>
    </citation>
    <scope>NUCLEOTIDE SEQUENCE [LARGE SCALE GENOMIC DNA]</scope>
    <source>
        <strain evidence="11">ATCC 29530 / DSM 19594 / LMG 11500 / NCIMB 11436 / LSU 4</strain>
    </source>
</reference>
<gene>
    <name evidence="10" type="ordered locus">Runsl_2040</name>
</gene>
<dbReference type="Proteomes" id="UP000000493">
    <property type="component" value="Chromosome"/>
</dbReference>
<dbReference type="GO" id="GO:0006508">
    <property type="term" value="P:proteolysis"/>
    <property type="evidence" value="ECO:0007669"/>
    <property type="project" value="UniProtKB-KW"/>
</dbReference>
<feature type="active site" description="Proton donor/acceptor" evidence="9">
    <location>
        <position position="252"/>
    </location>
</feature>
<dbReference type="HAMAP" id="MF_01924">
    <property type="entry name" value="A_A_dipeptidase"/>
    <property type="match status" value="1"/>
</dbReference>
<keyword evidence="8" id="KW-0961">Cell wall biogenesis/degradation</keyword>
<dbReference type="GO" id="GO:0160237">
    <property type="term" value="F:D-Ala-D-Ala dipeptidase activity"/>
    <property type="evidence" value="ECO:0007669"/>
    <property type="project" value="UniProtKB-EC"/>
</dbReference>